<gene>
    <name evidence="2" type="ORF">BK138_28710</name>
</gene>
<comment type="caution">
    <text evidence="2">The sequence shown here is derived from an EMBL/GenBank/DDBJ whole genome shotgun (WGS) entry which is preliminary data.</text>
</comment>
<organism evidence="2 3">
    <name type="scientific">Paenibacillus rhizosphaerae</name>
    <dbReference type="NCBI Taxonomy" id="297318"/>
    <lineage>
        <taxon>Bacteria</taxon>
        <taxon>Bacillati</taxon>
        <taxon>Bacillota</taxon>
        <taxon>Bacilli</taxon>
        <taxon>Bacillales</taxon>
        <taxon>Paenibacillaceae</taxon>
        <taxon>Paenibacillus</taxon>
    </lineage>
</organism>
<feature type="region of interest" description="Disordered" evidence="1">
    <location>
        <begin position="1"/>
        <end position="23"/>
    </location>
</feature>
<proteinExistence type="predicted"/>
<evidence type="ECO:0000313" key="3">
    <source>
        <dbReference type="Proteomes" id="UP000187172"/>
    </source>
</evidence>
<dbReference type="Proteomes" id="UP000187172">
    <property type="component" value="Unassembled WGS sequence"/>
</dbReference>
<evidence type="ECO:0000256" key="1">
    <source>
        <dbReference type="SAM" id="MobiDB-lite"/>
    </source>
</evidence>
<dbReference type="AlphaFoldDB" id="A0A1R1EET2"/>
<protein>
    <submittedName>
        <fullName evidence="2">Uncharacterized protein</fullName>
    </submittedName>
</protein>
<accession>A0A1R1EET2</accession>
<sequence length="64" mass="6863">MEAASVARFENPSSKADKMPPLLSNGQGTAAFLPYDEAVIQRYTDVRQPLDNWAAGGLAAAWPV</sequence>
<name>A0A1R1EET2_9BACL</name>
<evidence type="ECO:0000313" key="2">
    <source>
        <dbReference type="EMBL" id="OMF50262.1"/>
    </source>
</evidence>
<dbReference type="RefSeq" id="WP_076174760.1">
    <property type="nucleotide sequence ID" value="NZ_MRTP01000012.1"/>
</dbReference>
<keyword evidence="3" id="KW-1185">Reference proteome</keyword>
<dbReference type="STRING" id="297318.BK138_28710"/>
<dbReference type="EMBL" id="MRTP01000012">
    <property type="protein sequence ID" value="OMF50262.1"/>
    <property type="molecule type" value="Genomic_DNA"/>
</dbReference>
<reference evidence="2 3" key="1">
    <citation type="submission" date="2016-11" db="EMBL/GenBank/DDBJ databases">
        <title>Paenibacillus species isolates.</title>
        <authorList>
            <person name="Beno S.M."/>
        </authorList>
    </citation>
    <scope>NUCLEOTIDE SEQUENCE [LARGE SCALE GENOMIC DNA]</scope>
    <source>
        <strain evidence="2 3">FSL R5-0378</strain>
    </source>
</reference>